<keyword evidence="2" id="KW-1185">Reference proteome</keyword>
<evidence type="ECO:0008006" key="3">
    <source>
        <dbReference type="Google" id="ProtNLM"/>
    </source>
</evidence>
<dbReference type="PROSITE" id="PS51257">
    <property type="entry name" value="PROKAR_LIPOPROTEIN"/>
    <property type="match status" value="1"/>
</dbReference>
<organism evidence="1 2">
    <name type="scientific">Flavisolibacter ginsenosidimutans</name>
    <dbReference type="NCBI Taxonomy" id="661481"/>
    <lineage>
        <taxon>Bacteria</taxon>
        <taxon>Pseudomonadati</taxon>
        <taxon>Bacteroidota</taxon>
        <taxon>Chitinophagia</taxon>
        <taxon>Chitinophagales</taxon>
        <taxon>Chitinophagaceae</taxon>
        <taxon>Flavisolibacter</taxon>
    </lineage>
</organism>
<reference evidence="1 2" key="1">
    <citation type="journal article" date="2015" name="Int. J. Syst. Evol. Microbiol.">
        <title>Flavisolibacter ginsenosidimutans sp. nov., with ginsenoside-converting activity isolated from soil used for cultivating ginseng.</title>
        <authorList>
            <person name="Zhao Y."/>
            <person name="Liu Q."/>
            <person name="Kang M.S."/>
            <person name="Jin F."/>
            <person name="Yu H."/>
            <person name="Im W.T."/>
        </authorList>
    </citation>
    <scope>NUCLEOTIDE SEQUENCE [LARGE SCALE GENOMIC DNA]</scope>
    <source>
        <strain evidence="1 2">Gsoil 636</strain>
    </source>
</reference>
<protein>
    <recommendedName>
        <fullName evidence="3">Lipoprotein</fullName>
    </recommendedName>
</protein>
<dbReference type="EMBL" id="CP042433">
    <property type="protein sequence ID" value="QEC57760.1"/>
    <property type="molecule type" value="Genomic_DNA"/>
</dbReference>
<dbReference type="RefSeq" id="WP_146790418.1">
    <property type="nucleotide sequence ID" value="NZ_BAABIO010000003.1"/>
</dbReference>
<accession>A0A5B8UNX4</accession>
<dbReference type="AlphaFoldDB" id="A0A5B8UNX4"/>
<evidence type="ECO:0000313" key="1">
    <source>
        <dbReference type="EMBL" id="QEC57760.1"/>
    </source>
</evidence>
<dbReference type="KEGG" id="fgg:FSB75_18240"/>
<sequence>MNRIILVSIIWFGLIACKSRKKKADVPATNFFPAATYIRGELKRLDTAQLSFTKIETENGRADTVAIKNTEVRQYAKDFVDLPDISLPELKDDYEVSQLYDDMQEAFVFHFTTKEAHTLREENITVDPQPNAAGKNDIKSIYAKLEQDSSNVPVTKILMWEAGTGFYTTTAVETPGKGEQIKKVRIVWNSPAGQSK</sequence>
<dbReference type="OrthoDB" id="670563at2"/>
<gene>
    <name evidence="1" type="ORF">FSB75_18240</name>
</gene>
<name>A0A5B8UNX4_9BACT</name>
<dbReference type="Proteomes" id="UP000321204">
    <property type="component" value="Chromosome"/>
</dbReference>
<proteinExistence type="predicted"/>
<evidence type="ECO:0000313" key="2">
    <source>
        <dbReference type="Proteomes" id="UP000321204"/>
    </source>
</evidence>